<name>A0AAD1UGX8_EUPCR</name>
<sequence>MAQQEYLRSKRKENLEERNEVGRMFTSSLHYDCFETDLVNEALSLRLSLYHQDM</sequence>
<dbReference type="EMBL" id="CAMPGE010008146">
    <property type="protein sequence ID" value="CAI2367053.1"/>
    <property type="molecule type" value="Genomic_DNA"/>
</dbReference>
<evidence type="ECO:0000313" key="2">
    <source>
        <dbReference type="Proteomes" id="UP001295684"/>
    </source>
</evidence>
<comment type="caution">
    <text evidence="1">The sequence shown here is derived from an EMBL/GenBank/DDBJ whole genome shotgun (WGS) entry which is preliminary data.</text>
</comment>
<proteinExistence type="predicted"/>
<organism evidence="1 2">
    <name type="scientific">Euplotes crassus</name>
    <dbReference type="NCBI Taxonomy" id="5936"/>
    <lineage>
        <taxon>Eukaryota</taxon>
        <taxon>Sar</taxon>
        <taxon>Alveolata</taxon>
        <taxon>Ciliophora</taxon>
        <taxon>Intramacronucleata</taxon>
        <taxon>Spirotrichea</taxon>
        <taxon>Hypotrichia</taxon>
        <taxon>Euplotida</taxon>
        <taxon>Euplotidae</taxon>
        <taxon>Moneuplotes</taxon>
    </lineage>
</organism>
<gene>
    <name evidence="1" type="ORF">ECRASSUSDP1_LOCUS8330</name>
</gene>
<evidence type="ECO:0000313" key="1">
    <source>
        <dbReference type="EMBL" id="CAI2367053.1"/>
    </source>
</evidence>
<accession>A0AAD1UGX8</accession>
<keyword evidence="2" id="KW-1185">Reference proteome</keyword>
<reference evidence="1" key="1">
    <citation type="submission" date="2023-07" db="EMBL/GenBank/DDBJ databases">
        <authorList>
            <consortium name="AG Swart"/>
            <person name="Singh M."/>
            <person name="Singh A."/>
            <person name="Seah K."/>
            <person name="Emmerich C."/>
        </authorList>
    </citation>
    <scope>NUCLEOTIDE SEQUENCE</scope>
    <source>
        <strain evidence="1">DP1</strain>
    </source>
</reference>
<protein>
    <submittedName>
        <fullName evidence="1">Uncharacterized protein</fullName>
    </submittedName>
</protein>
<dbReference type="AlphaFoldDB" id="A0AAD1UGX8"/>
<dbReference type="Proteomes" id="UP001295684">
    <property type="component" value="Unassembled WGS sequence"/>
</dbReference>